<dbReference type="AlphaFoldDB" id="A0A0A9GAW7"/>
<dbReference type="EMBL" id="GBRH01180043">
    <property type="protein sequence ID" value="JAE17853.1"/>
    <property type="molecule type" value="Transcribed_RNA"/>
</dbReference>
<sequence>MRSISRRLLGEDILGKNKNLPLLPSLPPLGMCSWR</sequence>
<organism evidence="1">
    <name type="scientific">Arundo donax</name>
    <name type="common">Giant reed</name>
    <name type="synonym">Donax arundinaceus</name>
    <dbReference type="NCBI Taxonomy" id="35708"/>
    <lineage>
        <taxon>Eukaryota</taxon>
        <taxon>Viridiplantae</taxon>
        <taxon>Streptophyta</taxon>
        <taxon>Embryophyta</taxon>
        <taxon>Tracheophyta</taxon>
        <taxon>Spermatophyta</taxon>
        <taxon>Magnoliopsida</taxon>
        <taxon>Liliopsida</taxon>
        <taxon>Poales</taxon>
        <taxon>Poaceae</taxon>
        <taxon>PACMAD clade</taxon>
        <taxon>Arundinoideae</taxon>
        <taxon>Arundineae</taxon>
        <taxon>Arundo</taxon>
    </lineage>
</organism>
<reference evidence="1" key="2">
    <citation type="journal article" date="2015" name="Data Brief">
        <title>Shoot transcriptome of the giant reed, Arundo donax.</title>
        <authorList>
            <person name="Barrero R.A."/>
            <person name="Guerrero F.D."/>
            <person name="Moolhuijzen P."/>
            <person name="Goolsby J.A."/>
            <person name="Tidwell J."/>
            <person name="Bellgard S.E."/>
            <person name="Bellgard M.I."/>
        </authorList>
    </citation>
    <scope>NUCLEOTIDE SEQUENCE</scope>
    <source>
        <tissue evidence="1">Shoot tissue taken approximately 20 cm above the soil surface</tissue>
    </source>
</reference>
<protein>
    <submittedName>
        <fullName evidence="1">Uncharacterized protein</fullName>
    </submittedName>
</protein>
<proteinExistence type="predicted"/>
<reference evidence="1" key="1">
    <citation type="submission" date="2014-09" db="EMBL/GenBank/DDBJ databases">
        <authorList>
            <person name="Magalhaes I.L.F."/>
            <person name="Oliveira U."/>
            <person name="Santos F.R."/>
            <person name="Vidigal T.H.D.A."/>
            <person name="Brescovit A.D."/>
            <person name="Santos A.J."/>
        </authorList>
    </citation>
    <scope>NUCLEOTIDE SEQUENCE</scope>
    <source>
        <tissue evidence="1">Shoot tissue taken approximately 20 cm above the soil surface</tissue>
    </source>
</reference>
<name>A0A0A9GAW7_ARUDO</name>
<evidence type="ECO:0000313" key="1">
    <source>
        <dbReference type="EMBL" id="JAE17853.1"/>
    </source>
</evidence>
<accession>A0A0A9GAW7</accession>